<dbReference type="InterPro" id="IPR012675">
    <property type="entry name" value="Beta-grasp_dom_sf"/>
</dbReference>
<dbReference type="Gene3D" id="3.10.20.30">
    <property type="match status" value="1"/>
</dbReference>
<evidence type="ECO:0000313" key="5">
    <source>
        <dbReference type="Proteomes" id="UP000041394"/>
    </source>
</evidence>
<dbReference type="Pfam" id="PF02597">
    <property type="entry name" value="ThiS"/>
    <property type="match status" value="1"/>
</dbReference>
<dbReference type="InterPro" id="IPR016155">
    <property type="entry name" value="Mopterin_synth/thiamin_S_b"/>
</dbReference>
<keyword evidence="4" id="KW-1185">Reference proteome</keyword>
<dbReference type="OrthoDB" id="5339935at2"/>
<dbReference type="STRING" id="1578720.HAL011_09330"/>
<reference evidence="5 6" key="3">
    <citation type="submission" date="2014-12" db="EMBL/GenBank/DDBJ databases">
        <authorList>
            <person name="Jaenicke S."/>
        </authorList>
    </citation>
    <scope>NUCLEOTIDE SEQUENCE [LARGE SCALE GENOMIC DNA]</scope>
</reference>
<evidence type="ECO:0000313" key="2">
    <source>
        <dbReference type="EMBL" id="CRF42233.1"/>
    </source>
</evidence>
<gene>
    <name evidence="1" type="ORF">HAL011_09330</name>
    <name evidence="2" type="ORF">HAL013_03970</name>
    <name evidence="3" type="ORF">HAL09_01250</name>
</gene>
<evidence type="ECO:0000313" key="1">
    <source>
        <dbReference type="EMBL" id="CRF41149.1"/>
    </source>
</evidence>
<reference evidence="3" key="1">
    <citation type="submission" date="2014-12" db="EMBL/GenBank/DDBJ databases">
        <title>Whole genome sequences of four Staphylococcus schleiferi canine isolates.</title>
        <authorList>
            <person name="Misic A.M."/>
            <person name="Cain C."/>
            <person name="Morris D.O."/>
            <person name="Rankin S."/>
            <person name="Beiting D."/>
        </authorList>
    </citation>
    <scope>NUCLEOTIDE SEQUENCE</scope>
    <source>
        <strain evidence="1">ASB11</strain>
        <strain evidence="2">ASB13</strain>
        <strain evidence="3">ASB9</strain>
    </source>
</reference>
<evidence type="ECO:0000313" key="3">
    <source>
        <dbReference type="EMBL" id="CRF43581.1"/>
    </source>
</evidence>
<organism evidence="3 5">
    <name type="scientific">Helicobacter ailurogastricus</name>
    <dbReference type="NCBI Taxonomy" id="1578720"/>
    <lineage>
        <taxon>Bacteria</taxon>
        <taxon>Pseudomonadati</taxon>
        <taxon>Campylobacterota</taxon>
        <taxon>Epsilonproteobacteria</taxon>
        <taxon>Campylobacterales</taxon>
        <taxon>Helicobacteraceae</taxon>
        <taxon>Helicobacter</taxon>
    </lineage>
</organism>
<dbReference type="Proteomes" id="UP000041394">
    <property type="component" value="Unassembled WGS sequence"/>
</dbReference>
<dbReference type="EMBL" id="CDML01000032">
    <property type="protein sequence ID" value="CRF41149.1"/>
    <property type="molecule type" value="Genomic_DNA"/>
</dbReference>
<proteinExistence type="predicted"/>
<accession>A0A0K2XBY1</accession>
<protein>
    <submittedName>
        <fullName evidence="3">Molybdenum cofactor biosynthesis protein MoaD</fullName>
    </submittedName>
</protein>
<dbReference type="InterPro" id="IPR003749">
    <property type="entry name" value="ThiS/MoaD-like"/>
</dbReference>
<name>A0A0K2XBY1_9HELI</name>
<dbReference type="EMBL" id="CDMN01000004">
    <property type="protein sequence ID" value="CRF43581.1"/>
    <property type="molecule type" value="Genomic_DNA"/>
</dbReference>
<evidence type="ECO:0000313" key="6">
    <source>
        <dbReference type="Proteomes" id="UP000045175"/>
    </source>
</evidence>
<dbReference type="SUPFAM" id="SSF54285">
    <property type="entry name" value="MoaD/ThiS"/>
    <property type="match status" value="1"/>
</dbReference>
<dbReference type="Proteomes" id="UP000045175">
    <property type="component" value="Unassembled WGS sequence"/>
</dbReference>
<dbReference type="EMBL" id="CDMH01000018">
    <property type="protein sequence ID" value="CRF42233.1"/>
    <property type="molecule type" value="Genomic_DNA"/>
</dbReference>
<reference evidence="4" key="2">
    <citation type="submission" date="2014-12" db="EMBL/GenBank/DDBJ databases">
        <authorList>
            <person name="Smet A."/>
        </authorList>
    </citation>
    <scope>NUCLEOTIDE SEQUENCE [LARGE SCALE GENOMIC DNA]</scope>
</reference>
<sequence length="73" mass="7889">MVSVRFLGPIKEESLELDITNLKGLRQILHEKAQVKPWLAMSAIALNGVLIEDINTPLKAGDEVVVLPPVCGG</sequence>
<dbReference type="Proteomes" id="UP000038622">
    <property type="component" value="Unassembled WGS sequence"/>
</dbReference>
<evidence type="ECO:0000313" key="4">
    <source>
        <dbReference type="Proteomes" id="UP000038622"/>
    </source>
</evidence>
<dbReference type="AlphaFoldDB" id="A0A0K2XBY1"/>
<dbReference type="RefSeq" id="WP_053940893.1">
    <property type="nucleotide sequence ID" value="NZ_CDMH01000018.1"/>
</dbReference>